<organism evidence="4 5">
    <name type="scientific">Eiseniibacteriota bacterium</name>
    <dbReference type="NCBI Taxonomy" id="2212470"/>
    <lineage>
        <taxon>Bacteria</taxon>
        <taxon>Candidatus Eiseniibacteriota</taxon>
    </lineage>
</organism>
<dbReference type="EMBL" id="VBOS01000423">
    <property type="protein sequence ID" value="TMQ50136.1"/>
    <property type="molecule type" value="Genomic_DNA"/>
</dbReference>
<feature type="domain" description="N-acetyltransferase" evidence="3">
    <location>
        <begin position="4"/>
        <end position="125"/>
    </location>
</feature>
<evidence type="ECO:0000256" key="1">
    <source>
        <dbReference type="ARBA" id="ARBA00022679"/>
    </source>
</evidence>
<comment type="caution">
    <text evidence="4">The sequence shown here is derived from an EMBL/GenBank/DDBJ whole genome shotgun (WGS) entry which is preliminary data.</text>
</comment>
<dbReference type="InterPro" id="IPR000182">
    <property type="entry name" value="GNAT_dom"/>
</dbReference>
<name>A0A538SFI9_UNCEI</name>
<dbReference type="PANTHER" id="PTHR43877">
    <property type="entry name" value="AMINOALKYLPHOSPHONATE N-ACETYLTRANSFERASE-RELATED-RELATED"/>
    <property type="match status" value="1"/>
</dbReference>
<feature type="non-terminal residue" evidence="4">
    <location>
        <position position="125"/>
    </location>
</feature>
<dbReference type="InterPro" id="IPR016181">
    <property type="entry name" value="Acyl_CoA_acyltransferase"/>
</dbReference>
<dbReference type="PANTHER" id="PTHR43877:SF1">
    <property type="entry name" value="ACETYLTRANSFERASE"/>
    <property type="match status" value="1"/>
</dbReference>
<dbReference type="SUPFAM" id="SSF55729">
    <property type="entry name" value="Acyl-CoA N-acyltransferases (Nat)"/>
    <property type="match status" value="1"/>
</dbReference>
<dbReference type="PROSITE" id="PS51186">
    <property type="entry name" value="GNAT"/>
    <property type="match status" value="1"/>
</dbReference>
<dbReference type="Gene3D" id="3.40.630.30">
    <property type="match status" value="1"/>
</dbReference>
<evidence type="ECO:0000313" key="4">
    <source>
        <dbReference type="EMBL" id="TMQ50136.1"/>
    </source>
</evidence>
<reference evidence="4 5" key="1">
    <citation type="journal article" date="2019" name="Nat. Microbiol.">
        <title>Mediterranean grassland soil C-N compound turnover is dependent on rainfall and depth, and is mediated by genomically divergent microorganisms.</title>
        <authorList>
            <person name="Diamond S."/>
            <person name="Andeer P.F."/>
            <person name="Li Z."/>
            <person name="Crits-Christoph A."/>
            <person name="Burstein D."/>
            <person name="Anantharaman K."/>
            <person name="Lane K.R."/>
            <person name="Thomas B.C."/>
            <person name="Pan C."/>
            <person name="Northen T.R."/>
            <person name="Banfield J.F."/>
        </authorList>
    </citation>
    <scope>NUCLEOTIDE SEQUENCE [LARGE SCALE GENOMIC DNA]</scope>
    <source>
        <strain evidence="4">WS_2</strain>
    </source>
</reference>
<evidence type="ECO:0000259" key="3">
    <source>
        <dbReference type="PROSITE" id="PS51186"/>
    </source>
</evidence>
<protein>
    <submittedName>
        <fullName evidence="4">GNAT family N-acetyltransferase</fullName>
    </submittedName>
</protein>
<evidence type="ECO:0000313" key="5">
    <source>
        <dbReference type="Proteomes" id="UP000317716"/>
    </source>
</evidence>
<sequence>MDEITIRSATRTDERALGRYGGALMRQHHAFDPPRFILSENPEAGYGRFLVSQLEEPDTVVLVAERAGEVVGYAFASLEPMSWKDLRAACGFLHDVYVDAPSRRAGAGMRLVSSAIEWLESRGAP</sequence>
<dbReference type="InterPro" id="IPR050832">
    <property type="entry name" value="Bact_Acetyltransf"/>
</dbReference>
<keyword evidence="2" id="KW-0012">Acyltransferase</keyword>
<dbReference type="GO" id="GO:0016747">
    <property type="term" value="F:acyltransferase activity, transferring groups other than amino-acyl groups"/>
    <property type="evidence" value="ECO:0007669"/>
    <property type="project" value="InterPro"/>
</dbReference>
<accession>A0A538SFI9</accession>
<dbReference type="Pfam" id="PF00583">
    <property type="entry name" value="Acetyltransf_1"/>
    <property type="match status" value="1"/>
</dbReference>
<evidence type="ECO:0000256" key="2">
    <source>
        <dbReference type="ARBA" id="ARBA00023315"/>
    </source>
</evidence>
<gene>
    <name evidence="4" type="ORF">E6K72_11700</name>
</gene>
<dbReference type="Proteomes" id="UP000317716">
    <property type="component" value="Unassembled WGS sequence"/>
</dbReference>
<dbReference type="CDD" id="cd04301">
    <property type="entry name" value="NAT_SF"/>
    <property type="match status" value="1"/>
</dbReference>
<dbReference type="AlphaFoldDB" id="A0A538SFI9"/>
<proteinExistence type="predicted"/>
<keyword evidence="1 4" id="KW-0808">Transferase</keyword>